<protein>
    <submittedName>
        <fullName evidence="1">Uncharacterized protein</fullName>
    </submittedName>
</protein>
<accession>X1AF80</accession>
<comment type="caution">
    <text evidence="1">The sequence shown here is derived from an EMBL/GenBank/DDBJ whole genome shotgun (WGS) entry which is preliminary data.</text>
</comment>
<sequence>MKTRRGSIRLTEQDLVKLVKDLNVKTKSTTTKVLSTSSK</sequence>
<dbReference type="AlphaFoldDB" id="X1AF80"/>
<organism evidence="1">
    <name type="scientific">marine sediment metagenome</name>
    <dbReference type="NCBI Taxonomy" id="412755"/>
    <lineage>
        <taxon>unclassified sequences</taxon>
        <taxon>metagenomes</taxon>
        <taxon>ecological metagenomes</taxon>
    </lineage>
</organism>
<proteinExistence type="predicted"/>
<reference evidence="1" key="1">
    <citation type="journal article" date="2014" name="Front. Microbiol.">
        <title>High frequency of phylogenetically diverse reductive dehalogenase-homologous genes in deep subseafloor sedimentary metagenomes.</title>
        <authorList>
            <person name="Kawai M."/>
            <person name="Futagami T."/>
            <person name="Toyoda A."/>
            <person name="Takaki Y."/>
            <person name="Nishi S."/>
            <person name="Hori S."/>
            <person name="Arai W."/>
            <person name="Tsubouchi T."/>
            <person name="Morono Y."/>
            <person name="Uchiyama I."/>
            <person name="Ito T."/>
            <person name="Fujiyama A."/>
            <person name="Inagaki F."/>
            <person name="Takami H."/>
        </authorList>
    </citation>
    <scope>NUCLEOTIDE SEQUENCE</scope>
    <source>
        <strain evidence="1">Expedition CK06-06</strain>
    </source>
</reference>
<evidence type="ECO:0000313" key="1">
    <source>
        <dbReference type="EMBL" id="GAG58771.1"/>
    </source>
</evidence>
<dbReference type="EMBL" id="BART01007496">
    <property type="protein sequence ID" value="GAG58771.1"/>
    <property type="molecule type" value="Genomic_DNA"/>
</dbReference>
<gene>
    <name evidence="1" type="ORF">S01H4_17048</name>
</gene>
<name>X1AF80_9ZZZZ</name>